<dbReference type="InterPro" id="IPR016187">
    <property type="entry name" value="CTDL_fold"/>
</dbReference>
<dbReference type="SMART" id="SM00034">
    <property type="entry name" value="CLECT"/>
    <property type="match status" value="1"/>
</dbReference>
<proteinExistence type="predicted"/>
<dbReference type="Proteomes" id="UP000472274">
    <property type="component" value="Unplaced"/>
</dbReference>
<reference evidence="5" key="2">
    <citation type="submission" date="2025-09" db="UniProtKB">
        <authorList>
            <consortium name="Ensembl"/>
        </authorList>
    </citation>
    <scope>IDENTIFICATION</scope>
</reference>
<protein>
    <recommendedName>
        <fullName evidence="4">C-type lectin domain-containing protein</fullName>
    </recommendedName>
</protein>
<evidence type="ECO:0000313" key="6">
    <source>
        <dbReference type="Proteomes" id="UP000472274"/>
    </source>
</evidence>
<feature type="domain" description="C-type lectin" evidence="4">
    <location>
        <begin position="101"/>
        <end position="204"/>
    </location>
</feature>
<dbReference type="CDD" id="cd03593">
    <property type="entry name" value="CLECT_NK_receptors_like"/>
    <property type="match status" value="1"/>
</dbReference>
<keyword evidence="3" id="KW-0812">Transmembrane</keyword>
<keyword evidence="6" id="KW-1185">Reference proteome</keyword>
<reference evidence="5" key="1">
    <citation type="submission" date="2025-08" db="UniProtKB">
        <authorList>
            <consortium name="Ensembl"/>
        </authorList>
    </citation>
    <scope>IDENTIFICATION</scope>
</reference>
<keyword evidence="3" id="KW-1133">Transmembrane helix</keyword>
<dbReference type="Gene3D" id="3.10.100.10">
    <property type="entry name" value="Mannose-Binding Protein A, subunit A"/>
    <property type="match status" value="1"/>
</dbReference>
<dbReference type="AlphaFoldDB" id="A0A674JT82"/>
<sequence length="208" mass="23389">MLYGNCNCKLKQFVLGKSDAWLAPLDVWILLAFSLPEGKSTCIRFLRCRIRIVAEFLLLAALLISWAVMGFKTQQSCPLSNAASCPVSRSTPSCVDGWIGYRGKCYYFSEAEGNWTYSQNNCSSLGASLAVIDTRQDLDFILRYKGTTDPWIGLQRGSDHHWKWANGTKFNNLFEVRGDANCAFLTETAVSSSRCYTVRSWICNKPYA</sequence>
<evidence type="ECO:0000256" key="2">
    <source>
        <dbReference type="ARBA" id="ARBA00022734"/>
    </source>
</evidence>
<dbReference type="GO" id="GO:0030246">
    <property type="term" value="F:carbohydrate binding"/>
    <property type="evidence" value="ECO:0007669"/>
    <property type="project" value="UniProtKB-KW"/>
</dbReference>
<dbReference type="GO" id="GO:0005886">
    <property type="term" value="C:plasma membrane"/>
    <property type="evidence" value="ECO:0007669"/>
    <property type="project" value="UniProtKB-SubCell"/>
</dbReference>
<keyword evidence="2" id="KW-0430">Lectin</keyword>
<name>A0A674JT82_9SAUR</name>
<dbReference type="InterPro" id="IPR001304">
    <property type="entry name" value="C-type_lectin-like"/>
</dbReference>
<evidence type="ECO:0000256" key="1">
    <source>
        <dbReference type="ARBA" id="ARBA00004401"/>
    </source>
</evidence>
<keyword evidence="3" id="KW-0472">Membrane</keyword>
<dbReference type="InterPro" id="IPR050828">
    <property type="entry name" value="C-type_lectin/matrix_domain"/>
</dbReference>
<dbReference type="InParanoid" id="A0A674JT82"/>
<dbReference type="SUPFAM" id="SSF56436">
    <property type="entry name" value="C-type lectin-like"/>
    <property type="match status" value="1"/>
</dbReference>
<dbReference type="InterPro" id="IPR016186">
    <property type="entry name" value="C-type_lectin-like/link_sf"/>
</dbReference>
<dbReference type="Pfam" id="PF00059">
    <property type="entry name" value="Lectin_C"/>
    <property type="match status" value="1"/>
</dbReference>
<feature type="transmembrane region" description="Helical" evidence="3">
    <location>
        <begin position="50"/>
        <end position="71"/>
    </location>
</feature>
<comment type="subcellular location">
    <subcellularLocation>
        <location evidence="1">Cell membrane</location>
        <topology evidence="1">Single-pass type II membrane protein</topology>
    </subcellularLocation>
</comment>
<dbReference type="PANTHER" id="PTHR45710:SF35">
    <property type="entry name" value="C-TYPE LECTIN DOMAIN FAMILY 2 MEMBER D"/>
    <property type="match status" value="1"/>
</dbReference>
<evidence type="ECO:0000256" key="3">
    <source>
        <dbReference type="SAM" id="Phobius"/>
    </source>
</evidence>
<dbReference type="PANTHER" id="PTHR45710">
    <property type="entry name" value="C-TYPE LECTIN DOMAIN-CONTAINING PROTEIN 180"/>
    <property type="match status" value="1"/>
</dbReference>
<evidence type="ECO:0000313" key="5">
    <source>
        <dbReference type="Ensembl" id="ENSTMTP00000023923.1"/>
    </source>
</evidence>
<evidence type="ECO:0000259" key="4">
    <source>
        <dbReference type="PROSITE" id="PS50041"/>
    </source>
</evidence>
<dbReference type="InterPro" id="IPR033992">
    <property type="entry name" value="NKR-like_CTLD"/>
</dbReference>
<dbReference type="GeneTree" id="ENSGT00940000155319"/>
<organism evidence="5 6">
    <name type="scientific">Terrapene triunguis</name>
    <name type="common">Three-toed box turtle</name>
    <dbReference type="NCBI Taxonomy" id="2587831"/>
    <lineage>
        <taxon>Eukaryota</taxon>
        <taxon>Metazoa</taxon>
        <taxon>Chordata</taxon>
        <taxon>Craniata</taxon>
        <taxon>Vertebrata</taxon>
        <taxon>Euteleostomi</taxon>
        <taxon>Archelosauria</taxon>
        <taxon>Testudinata</taxon>
        <taxon>Testudines</taxon>
        <taxon>Cryptodira</taxon>
        <taxon>Durocryptodira</taxon>
        <taxon>Testudinoidea</taxon>
        <taxon>Emydidae</taxon>
        <taxon>Terrapene</taxon>
    </lineage>
</organism>
<dbReference type="Ensembl" id="ENSTMTT00000024766.1">
    <property type="protein sequence ID" value="ENSTMTP00000023923.1"/>
    <property type="gene ID" value="ENSTMTG00000017446.1"/>
</dbReference>
<dbReference type="PROSITE" id="PS50041">
    <property type="entry name" value="C_TYPE_LECTIN_2"/>
    <property type="match status" value="1"/>
</dbReference>
<accession>A0A674JT82</accession>
<gene>
    <name evidence="5" type="primary">LOC112114919</name>
</gene>